<dbReference type="SUPFAM" id="SSF53098">
    <property type="entry name" value="Ribonuclease H-like"/>
    <property type="match status" value="1"/>
</dbReference>
<sequence>MIQTQLEMGVKPAAIALGLNRSASTLSRELRRNGWARPTARRYPGRPPVAGGYRAQTAHKRAHACTVRARVARRLRPGTESWDQVIHYLKAGYSPEQIAGTLMLVNAETPTLQVSHETIYTTIYAMPRGELRTEVIGWLRFGHAKRHPRARGEDRQGQIPDRVSIHDLPPEIEERLVPGHWEGDLIKGAHNRSAVGTLVERTTLFTVLSRMDNASADAALSGFSHVLNRIEAQQRLSLTYDQGREMAAHQRLTEATGVKVYFADPHSPWQRGINENTNGLLRQHLPKGSDLSGFIQEKLDAIAWKLNTWPRKSLGFRCPAELFTPDAFNFRQHHAALFALGH</sequence>
<dbReference type="PANTHER" id="PTHR10948:SF23">
    <property type="entry name" value="TRANSPOSASE INSI FOR INSERTION SEQUENCE ELEMENT IS30A-RELATED"/>
    <property type="match status" value="1"/>
</dbReference>
<reference evidence="2 3" key="1">
    <citation type="submission" date="2016-10" db="EMBL/GenBank/DDBJ databases">
        <authorList>
            <person name="Varghese N."/>
            <person name="Submissions S."/>
        </authorList>
    </citation>
    <scope>NUCLEOTIDE SEQUENCE [LARGE SCALE GENOMIC DNA]</scope>
    <source>
        <strain evidence="2 3">Nl1</strain>
    </source>
</reference>
<dbReference type="EMBL" id="FNKY01000001">
    <property type="protein sequence ID" value="SDQ26157.1"/>
    <property type="molecule type" value="Genomic_DNA"/>
</dbReference>
<dbReference type="InterPro" id="IPR053392">
    <property type="entry name" value="Transposase_IS30-like"/>
</dbReference>
<evidence type="ECO:0000313" key="2">
    <source>
        <dbReference type="EMBL" id="SDQ26157.1"/>
    </source>
</evidence>
<feature type="domain" description="Integrase catalytic" evidence="1">
    <location>
        <begin position="174"/>
        <end position="327"/>
    </location>
</feature>
<accession>A0ABY0T5J3</accession>
<dbReference type="InterPro" id="IPR012337">
    <property type="entry name" value="RNaseH-like_sf"/>
</dbReference>
<protein>
    <submittedName>
        <fullName evidence="2">Transposase and inactivated derivatives, IS30 family</fullName>
    </submittedName>
</protein>
<dbReference type="PROSITE" id="PS50994">
    <property type="entry name" value="INTEGRASE"/>
    <property type="match status" value="1"/>
</dbReference>
<dbReference type="Proteomes" id="UP000183471">
    <property type="component" value="Unassembled WGS sequence"/>
</dbReference>
<proteinExistence type="predicted"/>
<dbReference type="InterPro" id="IPR001584">
    <property type="entry name" value="Integrase_cat-core"/>
</dbReference>
<comment type="caution">
    <text evidence="2">The sequence shown here is derived from an EMBL/GenBank/DDBJ whole genome shotgun (WGS) entry which is preliminary data.</text>
</comment>
<gene>
    <name evidence="2" type="ORF">SAMN05216402_0067</name>
</gene>
<evidence type="ECO:0000313" key="3">
    <source>
        <dbReference type="Proteomes" id="UP000183471"/>
    </source>
</evidence>
<dbReference type="Pfam" id="PF00665">
    <property type="entry name" value="rve"/>
    <property type="match status" value="1"/>
</dbReference>
<dbReference type="NCBIfam" id="NF033563">
    <property type="entry name" value="transpos_IS30"/>
    <property type="match status" value="1"/>
</dbReference>
<evidence type="ECO:0000259" key="1">
    <source>
        <dbReference type="PROSITE" id="PS50994"/>
    </source>
</evidence>
<dbReference type="Gene3D" id="3.30.420.10">
    <property type="entry name" value="Ribonuclease H-like superfamily/Ribonuclease H"/>
    <property type="match status" value="1"/>
</dbReference>
<dbReference type="PANTHER" id="PTHR10948">
    <property type="entry name" value="TRANSPOSASE"/>
    <property type="match status" value="1"/>
</dbReference>
<dbReference type="InterPro" id="IPR051917">
    <property type="entry name" value="Transposase-Integrase"/>
</dbReference>
<keyword evidence="3" id="KW-1185">Reference proteome</keyword>
<organism evidence="2 3">
    <name type="scientific">Nitrosospira multiformis</name>
    <dbReference type="NCBI Taxonomy" id="1231"/>
    <lineage>
        <taxon>Bacteria</taxon>
        <taxon>Pseudomonadati</taxon>
        <taxon>Pseudomonadota</taxon>
        <taxon>Betaproteobacteria</taxon>
        <taxon>Nitrosomonadales</taxon>
        <taxon>Nitrosomonadaceae</taxon>
        <taxon>Nitrosospira</taxon>
    </lineage>
</organism>
<dbReference type="InterPro" id="IPR036397">
    <property type="entry name" value="RNaseH_sf"/>
</dbReference>
<name>A0ABY0T5J3_9PROT</name>